<dbReference type="CDD" id="cd00063">
    <property type="entry name" value="FN3"/>
    <property type="match status" value="1"/>
</dbReference>
<dbReference type="STRING" id="180332.GCA_000797495_03205"/>
<accession>A0A4U8Q223</accession>
<dbReference type="InterPro" id="IPR036116">
    <property type="entry name" value="FN3_sf"/>
</dbReference>
<dbReference type="EMBL" id="QGQD01000085">
    <property type="protein sequence ID" value="TLC98774.1"/>
    <property type="molecule type" value="Genomic_DNA"/>
</dbReference>
<dbReference type="InterPro" id="IPR013783">
    <property type="entry name" value="Ig-like_fold"/>
</dbReference>
<dbReference type="PROSITE" id="PS50853">
    <property type="entry name" value="FN3"/>
    <property type="match status" value="1"/>
</dbReference>
<gene>
    <name evidence="2" type="primary">apu_1</name>
    <name evidence="2" type="ORF">DSM106044_04397</name>
</gene>
<sequence length="205" mass="23410">MPQPTPEPTPQPANLASPVITKIEAKSYNKVKITWSKVTGADGYRIYRSTKKNGTYKKIAAVKGRSKTTYVNERLTTGKKYYYKVRAYATEKRRTVLSGYSKVKSKKPVPGKVILSSVTNLSGKHLKLRWKKVSGASGYEIRRAVSKKGTYHSIAMIKKGKTLTYKDSRLTKKKTYYYKVRAYRTVGKKKIYGPYSLVKYRKVTR</sequence>
<evidence type="ECO:0000313" key="2">
    <source>
        <dbReference type="EMBL" id="TLC98774.1"/>
    </source>
</evidence>
<evidence type="ECO:0000313" key="3">
    <source>
        <dbReference type="Proteomes" id="UP000306509"/>
    </source>
</evidence>
<feature type="domain" description="Fibronectin type-III" evidence="1">
    <location>
        <begin position="109"/>
        <end position="205"/>
    </location>
</feature>
<dbReference type="SUPFAM" id="SSF49265">
    <property type="entry name" value="Fibronectin type III"/>
    <property type="match status" value="1"/>
</dbReference>
<dbReference type="InterPro" id="IPR003961">
    <property type="entry name" value="FN3_dom"/>
</dbReference>
<dbReference type="AlphaFoldDB" id="A0A4U8Q223"/>
<protein>
    <submittedName>
        <fullName evidence="2">Alpha-amylase/pullulanase</fullName>
    </submittedName>
</protein>
<proteinExistence type="predicted"/>
<dbReference type="SMART" id="SM00060">
    <property type="entry name" value="FN3"/>
    <property type="match status" value="2"/>
</dbReference>
<evidence type="ECO:0000259" key="1">
    <source>
        <dbReference type="PROSITE" id="PS50853"/>
    </source>
</evidence>
<dbReference type="Proteomes" id="UP000306509">
    <property type="component" value="Unassembled WGS sequence"/>
</dbReference>
<dbReference type="Gene3D" id="2.60.40.10">
    <property type="entry name" value="Immunoglobulins"/>
    <property type="match status" value="2"/>
</dbReference>
<name>A0A4U8Q223_9FIRM</name>
<comment type="caution">
    <text evidence="2">The sequence shown here is derived from an EMBL/GenBank/DDBJ whole genome shotgun (WGS) entry which is preliminary data.</text>
</comment>
<reference evidence="2 3" key="1">
    <citation type="journal article" date="2019" name="Anaerobe">
        <title>Detection of Robinsoniella peoriensis in multiple bone samples of a trauma patient.</title>
        <authorList>
            <person name="Schrottner P."/>
            <person name="Hartwich K."/>
            <person name="Bunk B."/>
            <person name="Schober I."/>
            <person name="Helbig S."/>
            <person name="Rudolph W.W."/>
            <person name="Gunzer F."/>
        </authorList>
    </citation>
    <scope>NUCLEOTIDE SEQUENCE [LARGE SCALE GENOMIC DNA]</scope>
    <source>
        <strain evidence="2 3">DSM 106044</strain>
    </source>
</reference>
<organism evidence="2 3">
    <name type="scientific">Robinsoniella peoriensis</name>
    <dbReference type="NCBI Taxonomy" id="180332"/>
    <lineage>
        <taxon>Bacteria</taxon>
        <taxon>Bacillati</taxon>
        <taxon>Bacillota</taxon>
        <taxon>Clostridia</taxon>
        <taxon>Lachnospirales</taxon>
        <taxon>Lachnospiraceae</taxon>
        <taxon>Robinsoniella</taxon>
    </lineage>
</organism>
<keyword evidence="3" id="KW-1185">Reference proteome</keyword>